<evidence type="ECO:0000256" key="2">
    <source>
        <dbReference type="ARBA" id="ARBA00022490"/>
    </source>
</evidence>
<dbReference type="InterPro" id="IPR019903">
    <property type="entry name" value="RIC_family"/>
</dbReference>
<comment type="subcellular location">
    <subcellularLocation>
        <location evidence="1">Cytoplasm</location>
    </subcellularLocation>
</comment>
<dbReference type="Proteomes" id="UP000488299">
    <property type="component" value="Unassembled WGS sequence"/>
</dbReference>
<proteinExistence type="predicted"/>
<dbReference type="NCBIfam" id="TIGR03652">
    <property type="entry name" value="FeS_repair_RIC"/>
    <property type="match status" value="1"/>
</dbReference>
<dbReference type="GO" id="GO:0046872">
    <property type="term" value="F:metal ion binding"/>
    <property type="evidence" value="ECO:0007669"/>
    <property type="project" value="UniProtKB-KW"/>
</dbReference>
<dbReference type="Pfam" id="PF01814">
    <property type="entry name" value="Hemerythrin"/>
    <property type="match status" value="1"/>
</dbReference>
<keyword evidence="4" id="KW-0408">Iron</keyword>
<dbReference type="PANTHER" id="PTHR36438">
    <property type="entry name" value="IRON-SULFUR CLUSTER REPAIR PROTEIN YTFE"/>
    <property type="match status" value="1"/>
</dbReference>
<protein>
    <submittedName>
        <fullName evidence="6">Iron-sulfur cluster repair di-iron protein</fullName>
    </submittedName>
</protein>
<dbReference type="GO" id="GO:0005737">
    <property type="term" value="C:cytoplasm"/>
    <property type="evidence" value="ECO:0007669"/>
    <property type="project" value="UniProtKB-SubCell"/>
</dbReference>
<evidence type="ECO:0000256" key="3">
    <source>
        <dbReference type="ARBA" id="ARBA00022723"/>
    </source>
</evidence>
<comment type="caution">
    <text evidence="6">The sequence shown here is derived from an EMBL/GenBank/DDBJ whole genome shotgun (WGS) entry which is preliminary data.</text>
</comment>
<evidence type="ECO:0000256" key="4">
    <source>
        <dbReference type="ARBA" id="ARBA00023004"/>
    </source>
</evidence>
<dbReference type="PANTHER" id="PTHR36438:SF1">
    <property type="entry name" value="IRON-SULFUR CLUSTER REPAIR PROTEIN YTFE"/>
    <property type="match status" value="1"/>
</dbReference>
<keyword evidence="7" id="KW-1185">Reference proteome</keyword>
<accession>A0A7J5TTN7</accession>
<dbReference type="RefSeq" id="WP_152126611.1">
    <property type="nucleotide sequence ID" value="NZ_WELI01000013.1"/>
</dbReference>
<keyword evidence="3" id="KW-0479">Metal-binding</keyword>
<dbReference type="Gene3D" id="1.20.120.520">
    <property type="entry name" value="nmb1532 protein domain like"/>
    <property type="match status" value="1"/>
</dbReference>
<dbReference type="InterPro" id="IPR012312">
    <property type="entry name" value="Hemerythrin-like"/>
</dbReference>
<name>A0A7J5TTN7_9BACT</name>
<keyword evidence="2" id="KW-0963">Cytoplasm</keyword>
<dbReference type="AlphaFoldDB" id="A0A7J5TTN7"/>
<evidence type="ECO:0000259" key="5">
    <source>
        <dbReference type="Pfam" id="PF01814"/>
    </source>
</evidence>
<evidence type="ECO:0000256" key="1">
    <source>
        <dbReference type="ARBA" id="ARBA00004496"/>
    </source>
</evidence>
<reference evidence="6 7" key="1">
    <citation type="submission" date="2019-10" db="EMBL/GenBank/DDBJ databases">
        <title>Rudanella paleaurantiibacter sp. nov., isolated from sludge.</title>
        <authorList>
            <person name="Xu S.Q."/>
        </authorList>
    </citation>
    <scope>NUCLEOTIDE SEQUENCE [LARGE SCALE GENOMIC DNA]</scope>
    <source>
        <strain evidence="6 7">HX-22-17</strain>
    </source>
</reference>
<feature type="domain" description="Hemerythrin-like" evidence="5">
    <location>
        <begin position="86"/>
        <end position="237"/>
    </location>
</feature>
<evidence type="ECO:0000313" key="7">
    <source>
        <dbReference type="Proteomes" id="UP000488299"/>
    </source>
</evidence>
<evidence type="ECO:0000313" key="6">
    <source>
        <dbReference type="EMBL" id="KAB7726825.1"/>
    </source>
</evidence>
<dbReference type="EMBL" id="WELI01000013">
    <property type="protein sequence ID" value="KAB7726825.1"/>
    <property type="molecule type" value="Genomic_DNA"/>
</dbReference>
<gene>
    <name evidence="6" type="primary">ric</name>
    <name evidence="6" type="ORF">F5984_23200</name>
</gene>
<organism evidence="6 7">
    <name type="scientific">Rudanella paleaurantiibacter</name>
    <dbReference type="NCBI Taxonomy" id="2614655"/>
    <lineage>
        <taxon>Bacteria</taxon>
        <taxon>Pseudomonadati</taxon>
        <taxon>Bacteroidota</taxon>
        <taxon>Cytophagia</taxon>
        <taxon>Cytophagales</taxon>
        <taxon>Cytophagaceae</taxon>
        <taxon>Rudanella</taxon>
    </lineage>
</organism>
<sequence length="249" mass="27915">METISAFNASTVTVGQLVADDIRAAEVFKRLGIDFCCNGKRTLADACARAEVSVDTVLDKLSQLPTGNRLGSERFDEWELGFLADYILNVHHAYLYQNLPFIEELVVKVANKHGVYNPTLLVVRQVFTELKDDLLSHLKKEEIALFPFIRKLINGQTDPSAAFGGQAVSLKAPIDCMEHEHSYAGSLLAQLREITNDYTPPTDACNSHRLMLAKMEELENDLMRHIHLENNILFPKALALEGNYSRVVE</sequence>
<dbReference type="Pfam" id="PF04405">
    <property type="entry name" value="ScdA_N"/>
    <property type="match status" value="1"/>
</dbReference>